<name>M1Z709_9FIRM</name>
<evidence type="ECO:0000313" key="2">
    <source>
        <dbReference type="EMBL" id="SHD76795.1"/>
    </source>
</evidence>
<dbReference type="AlphaFoldDB" id="M1Z709"/>
<accession>M1Z709</accession>
<reference evidence="2 3" key="1">
    <citation type="submission" date="2016-11" db="EMBL/GenBank/DDBJ databases">
        <authorList>
            <person name="Manzoor S."/>
        </authorList>
    </citation>
    <scope>NUCLEOTIDE SEQUENCE [LARGE SCALE GENOMIC DNA]</scope>
    <source>
        <strain evidence="2">Clostridium ultunense strain Esp</strain>
    </source>
</reference>
<sequence length="74" mass="8352">MFQNFVFKLLDKCIDVTIKPTIDTMLGIAIAKRLSATIAKLGKNEYINMKSLEKLCEVLECKVEDIIEYVPSGI</sequence>
<dbReference type="EMBL" id="LT669839">
    <property type="protein sequence ID" value="SHD76795.1"/>
    <property type="molecule type" value="Genomic_DNA"/>
</dbReference>
<dbReference type="InterPro" id="IPR001387">
    <property type="entry name" value="Cro/C1-type_HTH"/>
</dbReference>
<dbReference type="HOGENOM" id="CLU_2681321_0_0_9"/>
<evidence type="ECO:0000259" key="1">
    <source>
        <dbReference type="Pfam" id="PF13443"/>
    </source>
</evidence>
<evidence type="ECO:0000313" key="3">
    <source>
        <dbReference type="Proteomes" id="UP000245423"/>
    </source>
</evidence>
<feature type="domain" description="HTH cro/C1-type" evidence="1">
    <location>
        <begin position="36"/>
        <end position="71"/>
    </location>
</feature>
<organism evidence="2 3">
    <name type="scientific">[Clostridium] ultunense Esp</name>
    <dbReference type="NCBI Taxonomy" id="1288971"/>
    <lineage>
        <taxon>Bacteria</taxon>
        <taxon>Bacillati</taxon>
        <taxon>Bacillota</taxon>
        <taxon>Tissierellia</taxon>
        <taxon>Tissierellales</taxon>
        <taxon>Tepidimicrobiaceae</taxon>
        <taxon>Schnuerera</taxon>
    </lineage>
</organism>
<dbReference type="Pfam" id="PF13443">
    <property type="entry name" value="HTH_26"/>
    <property type="match status" value="1"/>
</dbReference>
<dbReference type="RefSeq" id="WP_005583553.1">
    <property type="nucleotide sequence ID" value="NZ_LT669839.1"/>
</dbReference>
<protein>
    <submittedName>
        <fullName evidence="2">Uncharacterized HTH-type transcriptional regulator YozG</fullName>
    </submittedName>
</protein>
<keyword evidence="3" id="KW-1185">Reference proteome</keyword>
<dbReference type="Proteomes" id="UP000245423">
    <property type="component" value="Chromosome 1"/>
</dbReference>
<proteinExistence type="predicted"/>
<gene>
    <name evidence="2" type="primary">yozG</name>
    <name evidence="2" type="ORF">CUESP1_1425</name>
</gene>